<dbReference type="GO" id="GO:0009055">
    <property type="term" value="F:electron transfer activity"/>
    <property type="evidence" value="ECO:0007669"/>
    <property type="project" value="InterPro"/>
</dbReference>
<organism evidence="7 8">
    <name type="scientific">Photobacterium marinum</name>
    <dbReference type="NCBI Taxonomy" id="1056511"/>
    <lineage>
        <taxon>Bacteria</taxon>
        <taxon>Pseudomonadati</taxon>
        <taxon>Pseudomonadota</taxon>
        <taxon>Gammaproteobacteria</taxon>
        <taxon>Vibrionales</taxon>
        <taxon>Vibrionaceae</taxon>
        <taxon>Photobacterium</taxon>
    </lineage>
</organism>
<dbReference type="GO" id="GO:0004130">
    <property type="term" value="F:cytochrome-c peroxidase activity"/>
    <property type="evidence" value="ECO:0007669"/>
    <property type="project" value="TreeGrafter"/>
</dbReference>
<evidence type="ECO:0000256" key="1">
    <source>
        <dbReference type="ARBA" id="ARBA00004196"/>
    </source>
</evidence>
<dbReference type="PATRIC" id="fig|1056511.3.peg.1"/>
<protein>
    <recommendedName>
        <fullName evidence="6">Di-haem cytochrome c peroxidase domain-containing protein</fullName>
    </recommendedName>
</protein>
<dbReference type="RefSeq" id="WP_007461045.1">
    <property type="nucleotide sequence ID" value="NZ_AMZO01000001.1"/>
</dbReference>
<dbReference type="InterPro" id="IPR036909">
    <property type="entry name" value="Cyt_c-like_dom_sf"/>
</dbReference>
<dbReference type="AlphaFoldDB" id="L8JJP0"/>
<feature type="chain" id="PRO_5003993273" description="Di-haem cytochrome c peroxidase domain-containing protein" evidence="5">
    <location>
        <begin position="35"/>
        <end position="501"/>
    </location>
</feature>
<dbReference type="InterPro" id="IPR004852">
    <property type="entry name" value="Di-haem_cyt_c_peroxidsae"/>
</dbReference>
<feature type="compositionally biased region" description="Basic and acidic residues" evidence="4">
    <location>
        <begin position="490"/>
        <end position="501"/>
    </location>
</feature>
<evidence type="ECO:0000256" key="3">
    <source>
        <dbReference type="ARBA" id="ARBA00023002"/>
    </source>
</evidence>
<dbReference type="Proteomes" id="UP000011134">
    <property type="component" value="Unassembled WGS sequence"/>
</dbReference>
<dbReference type="GO" id="GO:0020037">
    <property type="term" value="F:heme binding"/>
    <property type="evidence" value="ECO:0007669"/>
    <property type="project" value="InterPro"/>
</dbReference>
<accession>L8JJP0</accession>
<dbReference type="SUPFAM" id="SSF46626">
    <property type="entry name" value="Cytochrome c"/>
    <property type="match status" value="2"/>
</dbReference>
<comment type="subcellular location">
    <subcellularLocation>
        <location evidence="1">Cell envelope</location>
    </subcellularLocation>
</comment>
<feature type="region of interest" description="Disordered" evidence="4">
    <location>
        <begin position="480"/>
        <end position="501"/>
    </location>
</feature>
<feature type="domain" description="Di-haem cytochrome c peroxidase" evidence="6">
    <location>
        <begin position="44"/>
        <end position="260"/>
    </location>
</feature>
<name>L8JJP0_9GAMM</name>
<evidence type="ECO:0000256" key="2">
    <source>
        <dbReference type="ARBA" id="ARBA00022729"/>
    </source>
</evidence>
<dbReference type="PANTHER" id="PTHR30600:SF10">
    <property type="entry name" value="BLL6722 PROTEIN"/>
    <property type="match status" value="1"/>
</dbReference>
<keyword evidence="2 5" id="KW-0732">Signal</keyword>
<evidence type="ECO:0000259" key="6">
    <source>
        <dbReference type="Pfam" id="PF03150"/>
    </source>
</evidence>
<evidence type="ECO:0000256" key="5">
    <source>
        <dbReference type="SAM" id="SignalP"/>
    </source>
</evidence>
<comment type="caution">
    <text evidence="7">The sequence shown here is derived from an EMBL/GenBank/DDBJ whole genome shotgun (WGS) entry which is preliminary data.</text>
</comment>
<gene>
    <name evidence="7" type="ORF">C942_00001</name>
</gene>
<dbReference type="EMBL" id="AMZO01000001">
    <property type="protein sequence ID" value="ELR67694.1"/>
    <property type="molecule type" value="Genomic_DNA"/>
</dbReference>
<proteinExistence type="predicted"/>
<feature type="signal peptide" evidence="5">
    <location>
        <begin position="1"/>
        <end position="34"/>
    </location>
</feature>
<evidence type="ECO:0000313" key="8">
    <source>
        <dbReference type="Proteomes" id="UP000011134"/>
    </source>
</evidence>
<sequence length="501" mass="55657">MNKELIRKKVIMNPYKAAIRLTLSIGFIPFSVSAADNNLTYIEEMGKRLFFEEISLNNNMSCSSCHSGGTGGTNGDSTTNLGEVAVRGSDPSKVGTLKPPTNKYAQFLDGEGKVIGIKNFDPACQAFGGTAPCGGAFWNGRAEGDLIESFHKINVFEGLGNEYKTMYEKYIGTVSDQAHASPYTNPVEQALPDKKSVCIQVDSTSWGKELYEYAWGTELTCNDENIDKEFARFAVSLSAWQMSSDNNRFDSKRDIALRGDADGKFPLDLFTEQENHGHDLFYGVGPGTGARCFFCHQSENNEGVGKFERYTNDRYFNLGVPYNHEIPNAAEPNKGLFDVTSNNAHLGQHKVPTLRNVDKRPDRRFMKAYTHNGWFKSLEQLIHFYNTAAVPTTDEELAQCAAATTDEEKLAVSTACFFAKTRCEPGEWEIEAAMEANCWPEPEIKDNVAISTSNFGPVGNLKMTKEDEAAVVAYLKTLSDKSSATPPRSYESRPYDERRLK</sequence>
<dbReference type="Gene3D" id="1.10.760.10">
    <property type="entry name" value="Cytochrome c-like domain"/>
    <property type="match status" value="2"/>
</dbReference>
<keyword evidence="8" id="KW-1185">Reference proteome</keyword>
<dbReference type="InterPro" id="IPR051395">
    <property type="entry name" value="Cytochrome_c_Peroxidase/MauG"/>
</dbReference>
<evidence type="ECO:0000313" key="7">
    <source>
        <dbReference type="EMBL" id="ELR67694.1"/>
    </source>
</evidence>
<dbReference type="GO" id="GO:0030313">
    <property type="term" value="C:cell envelope"/>
    <property type="evidence" value="ECO:0007669"/>
    <property type="project" value="UniProtKB-SubCell"/>
</dbReference>
<evidence type="ECO:0000256" key="4">
    <source>
        <dbReference type="SAM" id="MobiDB-lite"/>
    </source>
</evidence>
<reference evidence="7 8" key="1">
    <citation type="submission" date="2012-12" db="EMBL/GenBank/DDBJ databases">
        <title>Genome Assembly of Photobacterium sp. AK15.</title>
        <authorList>
            <person name="Khatri I."/>
            <person name="Vaidya B."/>
            <person name="Srinivas T.N.R."/>
            <person name="Subramanian S."/>
            <person name="Pinnaka A."/>
        </authorList>
    </citation>
    <scope>NUCLEOTIDE SEQUENCE [LARGE SCALE GENOMIC DNA]</scope>
    <source>
        <strain evidence="7 8">AK15</strain>
    </source>
</reference>
<keyword evidence="3" id="KW-0560">Oxidoreductase</keyword>
<dbReference type="PANTHER" id="PTHR30600">
    <property type="entry name" value="CYTOCHROME C PEROXIDASE-RELATED"/>
    <property type="match status" value="1"/>
</dbReference>
<dbReference type="Pfam" id="PF03150">
    <property type="entry name" value="CCP_MauG"/>
    <property type="match status" value="1"/>
</dbReference>